<evidence type="ECO:0000256" key="7">
    <source>
        <dbReference type="SAM" id="MobiDB-lite"/>
    </source>
</evidence>
<dbReference type="GO" id="GO:0000176">
    <property type="term" value="C:nuclear exosome (RNase complex)"/>
    <property type="evidence" value="ECO:0007669"/>
    <property type="project" value="TreeGrafter"/>
</dbReference>
<reference evidence="10 11" key="1">
    <citation type="submission" date="2014-11" db="EMBL/GenBank/DDBJ databases">
        <authorList>
            <person name="Zhu J."/>
            <person name="Qi W."/>
            <person name="Song R."/>
        </authorList>
    </citation>
    <scope>NUCLEOTIDE SEQUENCE [LARGE SCALE GENOMIC DNA]</scope>
</reference>
<feature type="compositionally biased region" description="Low complexity" evidence="7">
    <location>
        <begin position="322"/>
        <end position="337"/>
    </location>
</feature>
<feature type="domain" description="Exoribonuclease phosphorolytic" evidence="8">
    <location>
        <begin position="30"/>
        <end position="158"/>
    </location>
</feature>
<proteinExistence type="inferred from homology"/>
<evidence type="ECO:0000313" key="11">
    <source>
        <dbReference type="Proteomes" id="UP000041254"/>
    </source>
</evidence>
<name>A0A0G4GV64_VITBC</name>
<protein>
    <submittedName>
        <fullName evidence="10">Uncharacterized protein</fullName>
    </submittedName>
</protein>
<dbReference type="Pfam" id="PF01138">
    <property type="entry name" value="RNase_PH"/>
    <property type="match status" value="1"/>
</dbReference>
<dbReference type="InterPro" id="IPR050590">
    <property type="entry name" value="Exosome_comp_Rrp42_subfam"/>
</dbReference>
<evidence type="ECO:0000256" key="2">
    <source>
        <dbReference type="ARBA" id="ARBA00004496"/>
    </source>
</evidence>
<dbReference type="OrthoDB" id="10264038at2759"/>
<dbReference type="GO" id="GO:0034475">
    <property type="term" value="P:U4 snRNA 3'-end processing"/>
    <property type="evidence" value="ECO:0007669"/>
    <property type="project" value="TreeGrafter"/>
</dbReference>
<dbReference type="InterPro" id="IPR036345">
    <property type="entry name" value="ExoRNase_PH_dom2_sf"/>
</dbReference>
<keyword evidence="6" id="KW-0539">Nucleus</keyword>
<dbReference type="GO" id="GO:0034476">
    <property type="term" value="P:U5 snRNA 3'-end processing"/>
    <property type="evidence" value="ECO:0007669"/>
    <property type="project" value="TreeGrafter"/>
</dbReference>
<dbReference type="PhylomeDB" id="A0A0G4GV64"/>
<dbReference type="STRING" id="1169540.A0A0G4GV64"/>
<dbReference type="GO" id="GO:0071035">
    <property type="term" value="P:nuclear polyadenylation-dependent rRNA catabolic process"/>
    <property type="evidence" value="ECO:0007669"/>
    <property type="project" value="TreeGrafter"/>
</dbReference>
<keyword evidence="4" id="KW-0963">Cytoplasm</keyword>
<dbReference type="InterPro" id="IPR015847">
    <property type="entry name" value="ExoRNase_PH_dom2"/>
</dbReference>
<keyword evidence="5" id="KW-0694">RNA-binding</keyword>
<evidence type="ECO:0000313" key="10">
    <source>
        <dbReference type="EMBL" id="CEM34732.1"/>
    </source>
</evidence>
<dbReference type="InterPro" id="IPR020568">
    <property type="entry name" value="Ribosomal_Su5_D2-typ_SF"/>
</dbReference>
<feature type="compositionally biased region" description="Low complexity" evidence="7">
    <location>
        <begin position="360"/>
        <end position="369"/>
    </location>
</feature>
<dbReference type="Proteomes" id="UP000041254">
    <property type="component" value="Unassembled WGS sequence"/>
</dbReference>
<dbReference type="AlphaFoldDB" id="A0A0G4GV64"/>
<keyword evidence="11" id="KW-1185">Reference proteome</keyword>
<comment type="similarity">
    <text evidence="3">Belongs to the RNase PH family.</text>
</comment>
<comment type="subcellular location">
    <subcellularLocation>
        <location evidence="2">Cytoplasm</location>
    </subcellularLocation>
    <subcellularLocation>
        <location evidence="1">Nucleus</location>
    </subcellularLocation>
</comment>
<dbReference type="Gene3D" id="3.30.230.70">
    <property type="entry name" value="GHMP Kinase, N-terminal domain"/>
    <property type="match status" value="1"/>
</dbReference>
<dbReference type="FunCoup" id="A0A0G4GV64">
    <property type="interactions" value="343"/>
</dbReference>
<dbReference type="SUPFAM" id="SSF55666">
    <property type="entry name" value="Ribonuclease PH domain 2-like"/>
    <property type="match status" value="1"/>
</dbReference>
<dbReference type="GO" id="GO:0035925">
    <property type="term" value="F:mRNA 3'-UTR AU-rich region binding"/>
    <property type="evidence" value="ECO:0007669"/>
    <property type="project" value="TreeGrafter"/>
</dbReference>
<dbReference type="InterPro" id="IPR027408">
    <property type="entry name" value="PNPase/RNase_PH_dom_sf"/>
</dbReference>
<dbReference type="GO" id="GO:0000177">
    <property type="term" value="C:cytoplasmic exosome (RNase complex)"/>
    <property type="evidence" value="ECO:0007669"/>
    <property type="project" value="TreeGrafter"/>
</dbReference>
<dbReference type="PANTHER" id="PTHR11097:SF14">
    <property type="entry name" value="EXOSOME COMPLEX COMPONENT RRP45"/>
    <property type="match status" value="1"/>
</dbReference>
<evidence type="ECO:0000256" key="6">
    <source>
        <dbReference type="ARBA" id="ARBA00023242"/>
    </source>
</evidence>
<dbReference type="GO" id="GO:0034473">
    <property type="term" value="P:U1 snRNA 3'-end processing"/>
    <property type="evidence" value="ECO:0007669"/>
    <property type="project" value="TreeGrafter"/>
</dbReference>
<dbReference type="VEuPathDB" id="CryptoDB:Vbra_18711"/>
<dbReference type="Pfam" id="PF03725">
    <property type="entry name" value="RNase_PH_C"/>
    <property type="match status" value="1"/>
</dbReference>
<feature type="compositionally biased region" description="Pro residues" evidence="7">
    <location>
        <begin position="311"/>
        <end position="321"/>
    </location>
</feature>
<dbReference type="GO" id="GO:0071038">
    <property type="term" value="P:TRAMP-dependent tRNA surveillance pathway"/>
    <property type="evidence" value="ECO:0007669"/>
    <property type="project" value="TreeGrafter"/>
</dbReference>
<dbReference type="GO" id="GO:0000467">
    <property type="term" value="P:exonucleolytic trimming to generate mature 3'-end of 5.8S rRNA from tricistronic rRNA transcript (SSU-rRNA, 5.8S rRNA, LSU-rRNA)"/>
    <property type="evidence" value="ECO:0007669"/>
    <property type="project" value="TreeGrafter"/>
</dbReference>
<evidence type="ECO:0000256" key="3">
    <source>
        <dbReference type="ARBA" id="ARBA00006678"/>
    </source>
</evidence>
<evidence type="ECO:0000259" key="8">
    <source>
        <dbReference type="Pfam" id="PF01138"/>
    </source>
</evidence>
<feature type="domain" description="Exoribonuclease phosphorolytic" evidence="9">
    <location>
        <begin position="186"/>
        <end position="253"/>
    </location>
</feature>
<dbReference type="InterPro" id="IPR001247">
    <property type="entry name" value="ExoRNase_PH_dom1"/>
</dbReference>
<evidence type="ECO:0000256" key="1">
    <source>
        <dbReference type="ARBA" id="ARBA00004123"/>
    </source>
</evidence>
<dbReference type="OMA" id="NTYGHVE"/>
<organism evidence="10 11">
    <name type="scientific">Vitrella brassicaformis (strain CCMP3155)</name>
    <dbReference type="NCBI Taxonomy" id="1169540"/>
    <lineage>
        <taxon>Eukaryota</taxon>
        <taxon>Sar</taxon>
        <taxon>Alveolata</taxon>
        <taxon>Colpodellida</taxon>
        <taxon>Vitrellaceae</taxon>
        <taxon>Vitrella</taxon>
    </lineage>
</organism>
<evidence type="ECO:0000256" key="5">
    <source>
        <dbReference type="ARBA" id="ARBA00022884"/>
    </source>
</evidence>
<dbReference type="PANTHER" id="PTHR11097">
    <property type="entry name" value="EXOSOME COMPLEX EXONUCLEASE RIBOSOMAL RNA PROCESSING PROTEIN"/>
    <property type="match status" value="1"/>
</dbReference>
<dbReference type="GO" id="GO:0016075">
    <property type="term" value="P:rRNA catabolic process"/>
    <property type="evidence" value="ECO:0007669"/>
    <property type="project" value="TreeGrafter"/>
</dbReference>
<dbReference type="CDD" id="cd11368">
    <property type="entry name" value="RNase_PH_RRP45"/>
    <property type="match status" value="1"/>
</dbReference>
<evidence type="ECO:0000259" key="9">
    <source>
        <dbReference type="Pfam" id="PF03725"/>
    </source>
</evidence>
<dbReference type="InParanoid" id="A0A0G4GV64"/>
<dbReference type="GO" id="GO:0071028">
    <property type="term" value="P:nuclear mRNA surveillance"/>
    <property type="evidence" value="ECO:0007669"/>
    <property type="project" value="TreeGrafter"/>
</dbReference>
<evidence type="ECO:0000256" key="4">
    <source>
        <dbReference type="ARBA" id="ARBA00022490"/>
    </source>
</evidence>
<sequence length="511" mass="53834">MLPTRDNEAFLKAALANGIRVDGRGLHDPRPIQIHFGNTYGHVEVTLGRSRVLCIVAGEVVAPYADRPNEGFLSFNVDYGPMASPLFELGRTNEAAMEVCNLVERLLKGSRAMDVESLCILGGAKVWSLRVDIRALDDDGNLCDASALAALCGVLHFRKLDVTLSGSQAIIHSSEEREPVPLSVHHLPVLISFGFFDDAETFVVDPSSAEESVMRGRLSVAVNQHGDLCAIHKAGGLPIDMQPLQYCMQLAVSRGKDVAKMVMDEIEKDKQKRREARRNIHKKYEDAPVTVPMETLPARKPEDVEMEPAPAAAPPEPPPAPSAAAAAAAAAAASASSIGAKRRRESPDTPNLIPTPAPGPSGASPMAAGRRPPTQKGKVGKQRIAPEMNNFMDLTLESDEDVGERDKGAQDGGGGGGDRGEEGGTSDTSLDQRFGAVSLDRGGEENKAAVGQPAGAVAAAAAAAASASASAGAVGGVKADKREEIVIDDDDEDDLASAVKVQKRKSKKKKG</sequence>
<accession>A0A0G4GV64</accession>
<dbReference type="EMBL" id="CDMY01000831">
    <property type="protein sequence ID" value="CEM34732.1"/>
    <property type="molecule type" value="Genomic_DNA"/>
</dbReference>
<feature type="region of interest" description="Disordered" evidence="7">
    <location>
        <begin position="268"/>
        <end position="454"/>
    </location>
</feature>
<gene>
    <name evidence="10" type="ORF">Vbra_18711</name>
</gene>
<dbReference type="InterPro" id="IPR033100">
    <property type="entry name" value="Rrp45"/>
</dbReference>
<dbReference type="SUPFAM" id="SSF54211">
    <property type="entry name" value="Ribosomal protein S5 domain 2-like"/>
    <property type="match status" value="1"/>
</dbReference>